<feature type="transmembrane region" description="Helical" evidence="2">
    <location>
        <begin position="600"/>
        <end position="623"/>
    </location>
</feature>
<keyword evidence="5" id="KW-1185">Reference proteome</keyword>
<evidence type="ECO:0000313" key="5">
    <source>
        <dbReference type="Proteomes" id="UP000325315"/>
    </source>
</evidence>
<proteinExistence type="inferred from homology"/>
<feature type="domain" description="Serine aminopeptidase S33" evidence="3">
    <location>
        <begin position="159"/>
        <end position="267"/>
    </location>
</feature>
<dbReference type="EMBL" id="SMMG02000007">
    <property type="protein sequence ID" value="KAA3465337.1"/>
    <property type="molecule type" value="Genomic_DNA"/>
</dbReference>
<dbReference type="PANTHER" id="PTHR10794">
    <property type="entry name" value="ABHYDROLASE DOMAIN-CONTAINING PROTEIN"/>
    <property type="match status" value="1"/>
</dbReference>
<keyword evidence="2" id="KW-0812">Transmembrane</keyword>
<evidence type="ECO:0000259" key="3">
    <source>
        <dbReference type="Pfam" id="PF12146"/>
    </source>
</evidence>
<gene>
    <name evidence="4" type="ORF">EPI10_000522</name>
</gene>
<dbReference type="Proteomes" id="UP000325315">
    <property type="component" value="Unassembled WGS sequence"/>
</dbReference>
<dbReference type="SUPFAM" id="SSF53474">
    <property type="entry name" value="alpha/beta-Hydrolases"/>
    <property type="match status" value="1"/>
</dbReference>
<dbReference type="AlphaFoldDB" id="A0A5B6V8A0"/>
<evidence type="ECO:0000313" key="4">
    <source>
        <dbReference type="EMBL" id="KAA3465337.1"/>
    </source>
</evidence>
<keyword evidence="2" id="KW-0472">Membrane</keyword>
<evidence type="ECO:0000256" key="1">
    <source>
        <dbReference type="ARBA" id="ARBA00010884"/>
    </source>
</evidence>
<dbReference type="GO" id="GO:0034338">
    <property type="term" value="F:short-chain carboxylesterase activity"/>
    <property type="evidence" value="ECO:0007669"/>
    <property type="project" value="TreeGrafter"/>
</dbReference>
<feature type="transmembrane region" description="Helical" evidence="2">
    <location>
        <begin position="20"/>
        <end position="47"/>
    </location>
</feature>
<comment type="similarity">
    <text evidence="1">Belongs to the AB hydrolase superfamily. AB hydrolase 4 family.</text>
</comment>
<dbReference type="PANTHER" id="PTHR10794:SF82">
    <property type="entry name" value="ALPHA_BETA-HYDROLASES SUPERFAMILY PROTEIN"/>
    <property type="match status" value="1"/>
</dbReference>
<comment type="caution">
    <text evidence="4">The sequence shown here is derived from an EMBL/GenBank/DDBJ whole genome shotgun (WGS) entry which is preliminary data.</text>
</comment>
<reference evidence="5" key="1">
    <citation type="journal article" date="2019" name="Plant Biotechnol. J.">
        <title>Genome sequencing of the Australian wild diploid species Gossypium australe highlights disease resistance and delayed gland morphogenesis.</title>
        <authorList>
            <person name="Cai Y."/>
            <person name="Cai X."/>
            <person name="Wang Q."/>
            <person name="Wang P."/>
            <person name="Zhang Y."/>
            <person name="Cai C."/>
            <person name="Xu Y."/>
            <person name="Wang K."/>
            <person name="Zhou Z."/>
            <person name="Wang C."/>
            <person name="Geng S."/>
            <person name="Li B."/>
            <person name="Dong Q."/>
            <person name="Hou Y."/>
            <person name="Wang H."/>
            <person name="Ai P."/>
            <person name="Liu Z."/>
            <person name="Yi F."/>
            <person name="Sun M."/>
            <person name="An G."/>
            <person name="Cheng J."/>
            <person name="Zhang Y."/>
            <person name="Shi Q."/>
            <person name="Xie Y."/>
            <person name="Shi X."/>
            <person name="Chang Y."/>
            <person name="Huang F."/>
            <person name="Chen Y."/>
            <person name="Hong S."/>
            <person name="Mi L."/>
            <person name="Sun Q."/>
            <person name="Zhang L."/>
            <person name="Zhou B."/>
            <person name="Peng R."/>
            <person name="Zhang X."/>
            <person name="Liu F."/>
        </authorList>
    </citation>
    <scope>NUCLEOTIDE SEQUENCE [LARGE SCALE GENOMIC DNA]</scope>
    <source>
        <strain evidence="5">cv. PA1801</strain>
    </source>
</reference>
<dbReference type="OrthoDB" id="247542at2759"/>
<sequence>MDWERLAAAKASISPYDLLFQALALIPFSHYFFAASFLFLIFLYSFLEIHFLHDLLTLFRGDPVTLTYNSCSELAQSVVANCKILQGRYLATPWLSSPHLQTAFLSFLGRPPPLTYRRHLFRAYDGGTIALDWLTYTDVVGGTSCMLDSSAAPKGDKTPIVIVIPGLTSDSAAAYVKHLAFNLARQGWNVVVSNHRGLGGVSLTSDCCYNAGWTEDLRKIIDHIRCEYPEAPLFAVGTSIGANILVKYLGEDGANTPLVSAAAICSPWDLLVIHRKVRFQLRELPYVEICSTSLTYYIREKPSAIMLLPPLPSLSWMANGCSGILDHFLLKSNLTYSLFINRRPMQKLYDRALTVGLQGYAQLHQSILSRLANWEGIEKSSSLRDFDNHATRVLGKFETVDTYYRRSSSTNYVENVSVPLLCVSALDDPVCTSEAIPWDECRLNENIILATTPHGGHLAFYEGIAASSIWWVRVVNEFFGVLRTSPHIEGRKKMQGSTMPKPLQSSIDQAPYLNVMDDGMVTAISNEQTDAFVEDISNEHTTHSKKDEGTISDKGTSVDLTDKLNPEKQIKQQVEQNVKDLIVPVQGRIDKLSRRSRQSIWLLVYISIITTWPFVGSVLLSVLKRRFKTFKPVFQEASSLLNL</sequence>
<organism evidence="4 5">
    <name type="scientific">Gossypium australe</name>
    <dbReference type="NCBI Taxonomy" id="47621"/>
    <lineage>
        <taxon>Eukaryota</taxon>
        <taxon>Viridiplantae</taxon>
        <taxon>Streptophyta</taxon>
        <taxon>Embryophyta</taxon>
        <taxon>Tracheophyta</taxon>
        <taxon>Spermatophyta</taxon>
        <taxon>Magnoliopsida</taxon>
        <taxon>eudicotyledons</taxon>
        <taxon>Gunneridae</taxon>
        <taxon>Pentapetalae</taxon>
        <taxon>rosids</taxon>
        <taxon>malvids</taxon>
        <taxon>Malvales</taxon>
        <taxon>Malvaceae</taxon>
        <taxon>Malvoideae</taxon>
        <taxon>Gossypium</taxon>
    </lineage>
</organism>
<dbReference type="Gene3D" id="3.40.50.1820">
    <property type="entry name" value="alpha/beta hydrolase"/>
    <property type="match status" value="1"/>
</dbReference>
<protein>
    <submittedName>
        <fullName evidence="4">Phospholipase ABHD3-like isoform X1</fullName>
    </submittedName>
</protein>
<keyword evidence="2" id="KW-1133">Transmembrane helix</keyword>
<name>A0A5B6V8A0_9ROSI</name>
<dbReference type="GO" id="GO:0047372">
    <property type="term" value="F:monoacylglycerol lipase activity"/>
    <property type="evidence" value="ECO:0007669"/>
    <property type="project" value="TreeGrafter"/>
</dbReference>
<dbReference type="FunFam" id="3.40.50.1820:FF:000071">
    <property type="entry name" value="Embryogenesis-associated protein EMB8"/>
    <property type="match status" value="2"/>
</dbReference>
<dbReference type="InterPro" id="IPR050960">
    <property type="entry name" value="AB_hydrolase_4_sf"/>
</dbReference>
<evidence type="ECO:0000256" key="2">
    <source>
        <dbReference type="SAM" id="Phobius"/>
    </source>
</evidence>
<dbReference type="Pfam" id="PF12146">
    <property type="entry name" value="Hydrolase_4"/>
    <property type="match status" value="1"/>
</dbReference>
<dbReference type="InterPro" id="IPR029058">
    <property type="entry name" value="AB_hydrolase_fold"/>
</dbReference>
<accession>A0A5B6V8A0</accession>
<dbReference type="InterPro" id="IPR022742">
    <property type="entry name" value="Hydrolase_4"/>
</dbReference>